<dbReference type="AlphaFoldDB" id="E7FPD2"/>
<accession>E7FPD2</accession>
<proteinExistence type="predicted"/>
<protein>
    <submittedName>
        <fullName evidence="1">Uncharacterized protein</fullName>
    </submittedName>
</protein>
<dbReference type="EMBL" id="ACGS02000027">
    <property type="protein sequence ID" value="EFZ35174.1"/>
    <property type="molecule type" value="Genomic_DNA"/>
</dbReference>
<evidence type="ECO:0000313" key="2">
    <source>
        <dbReference type="Proteomes" id="UP000004099"/>
    </source>
</evidence>
<comment type="caution">
    <text evidence="1">The sequence shown here is derived from an EMBL/GenBank/DDBJ whole genome shotgun (WGS) entry which is preliminary data.</text>
</comment>
<reference evidence="1 2" key="1">
    <citation type="submission" date="2011-01" db="EMBL/GenBank/DDBJ databases">
        <authorList>
            <person name="Muzny D."/>
            <person name="Qin X."/>
            <person name="Buhay C."/>
            <person name="Dugan-Rocha S."/>
            <person name="Ding Y."/>
            <person name="Chen G."/>
            <person name="Hawes A."/>
            <person name="Holder M."/>
            <person name="Jhangiani S."/>
            <person name="Johnson A."/>
            <person name="Khan Z."/>
            <person name="Li Z."/>
            <person name="Liu W."/>
            <person name="Liu X."/>
            <person name="Perez L."/>
            <person name="Shen H."/>
            <person name="Wang Q."/>
            <person name="Watt J."/>
            <person name="Xi L."/>
            <person name="Xin Y."/>
            <person name="Zhou J."/>
            <person name="Deng J."/>
            <person name="Jiang H."/>
            <person name="Liu Y."/>
            <person name="Qu J."/>
            <person name="Song X.-Z."/>
            <person name="Zhang L."/>
            <person name="Villasana D."/>
            <person name="Johnson A."/>
            <person name="Liu J."/>
            <person name="Liyanage D."/>
            <person name="Lorensuhewa L."/>
            <person name="Robinson T."/>
            <person name="Song A."/>
            <person name="Song B.-B."/>
            <person name="Dinh H."/>
            <person name="Thornton R."/>
            <person name="Coyle M."/>
            <person name="Francisco L."/>
            <person name="Jackson L."/>
            <person name="Javaid M."/>
            <person name="Korchina V."/>
            <person name="Kovar C."/>
            <person name="Mata R."/>
            <person name="Mathew T."/>
            <person name="Ngo R."/>
            <person name="Nguyen L."/>
            <person name="Nguyen N."/>
            <person name="Okwuonu G."/>
            <person name="Ongeri F."/>
            <person name="Pham C."/>
            <person name="Simmons D."/>
            <person name="Wilczek-Boney K."/>
            <person name="Hale W."/>
            <person name="Jakkamsetti A."/>
            <person name="Pham P."/>
            <person name="Ruth R."/>
            <person name="San Lucas F."/>
            <person name="Warren J."/>
            <person name="Zhang J."/>
            <person name="Zhao Z."/>
            <person name="Zhou C."/>
            <person name="Zhu D."/>
            <person name="Lee S."/>
            <person name="Bess C."/>
            <person name="Blankenburg K."/>
            <person name="Forbes L."/>
            <person name="Fu Q."/>
            <person name="Gubbala S."/>
            <person name="Hirani K."/>
            <person name="Jayaseelan J.C."/>
            <person name="Lara F."/>
            <person name="Munidasa M."/>
            <person name="Palculict T."/>
            <person name="Patil S."/>
            <person name="Pu L.-L."/>
            <person name="Saada N."/>
            <person name="Tang L."/>
            <person name="Weissenberger G."/>
            <person name="Zhu Y."/>
            <person name="Hemphill L."/>
            <person name="Shang Y."/>
            <person name="Youmans B."/>
            <person name="Ayvaz T."/>
            <person name="Ross M."/>
            <person name="Santibanez J."/>
            <person name="Aqrawi P."/>
            <person name="Gross S."/>
            <person name="Joshi V."/>
            <person name="Fowler G."/>
            <person name="Nazareth L."/>
            <person name="Reid J."/>
            <person name="Worley K."/>
            <person name="Petrosino J."/>
            <person name="Highlander S."/>
            <person name="Gibbs R."/>
        </authorList>
    </citation>
    <scope>NUCLEOTIDE SEQUENCE [LARGE SCALE GENOMIC DNA]</scope>
    <source>
        <strain evidence="1 2">ATCC 25644</strain>
    </source>
</reference>
<evidence type="ECO:0000313" key="1">
    <source>
        <dbReference type="EMBL" id="EFZ35174.1"/>
    </source>
</evidence>
<organism evidence="1 2">
    <name type="scientific">Ligilactobacillus ruminis ATCC 25644</name>
    <dbReference type="NCBI Taxonomy" id="525362"/>
    <lineage>
        <taxon>Bacteria</taxon>
        <taxon>Bacillati</taxon>
        <taxon>Bacillota</taxon>
        <taxon>Bacilli</taxon>
        <taxon>Lactobacillales</taxon>
        <taxon>Lactobacillaceae</taxon>
        <taxon>Ligilactobacillus</taxon>
    </lineage>
</organism>
<sequence length="39" mass="4494">MLYCILSEEEKESSFWKRSGNLIAFFAGNDLPFTVHTDP</sequence>
<dbReference type="Proteomes" id="UP000004099">
    <property type="component" value="Unassembled WGS sequence"/>
</dbReference>
<gene>
    <name evidence="1" type="ORF">HMPREF0542_10759</name>
</gene>
<name>E7FPD2_9LACO</name>
<dbReference type="HOGENOM" id="CLU_3311944_0_0_9"/>